<dbReference type="SMART" id="SM00354">
    <property type="entry name" value="HTH_LACI"/>
    <property type="match status" value="1"/>
</dbReference>
<sequence>MPETRVSIKQLAQALGLSTSTVSRALNGYTDVNALTRTRVQEMADAMGYRPDAGARRLVRGNTDAIGIVYSAAVENLGNPQFLDMADGLGERLEREHQDLLLAVAKNETELEIYERLFRGGRVDAVIVPNTRVQDPRVDFLLENNYPFVGYGRTADCAHYSWLDFDNDLGSQLAVEHLLALGHTRIAYVHAPLELNFAFQRHRGYISTLQAAGVECPPGYCIGGVNDRRSGLNAVAQVLALSPRPTAVLVDNNLGGVGLIRGLMDANLRVGQDISVVVHGDIPQDTLLTGLNVTTVTQPTPQTTGFALAEMVMKVLRDPEGGPYQLLRQPALQVGTSTGPAA</sequence>
<dbReference type="PANTHER" id="PTHR30146:SF109">
    <property type="entry name" value="HTH-TYPE TRANSCRIPTIONAL REGULATOR GALS"/>
    <property type="match status" value="1"/>
</dbReference>
<evidence type="ECO:0000256" key="1">
    <source>
        <dbReference type="ARBA" id="ARBA00023015"/>
    </source>
</evidence>
<dbReference type="PROSITE" id="PS50932">
    <property type="entry name" value="HTH_LACI_2"/>
    <property type="match status" value="1"/>
</dbReference>
<dbReference type="PANTHER" id="PTHR30146">
    <property type="entry name" value="LACI-RELATED TRANSCRIPTIONAL REPRESSOR"/>
    <property type="match status" value="1"/>
</dbReference>
<dbReference type="SUPFAM" id="SSF47413">
    <property type="entry name" value="lambda repressor-like DNA-binding domains"/>
    <property type="match status" value="1"/>
</dbReference>
<dbReference type="Pfam" id="PF00356">
    <property type="entry name" value="LacI"/>
    <property type="match status" value="1"/>
</dbReference>
<dbReference type="InterPro" id="IPR028082">
    <property type="entry name" value="Peripla_BP_I"/>
</dbReference>
<organism evidence="5">
    <name type="scientific">Curvibacter symbiont subsp. Hydra magnipapillata</name>
    <dbReference type="NCBI Taxonomy" id="667019"/>
    <lineage>
        <taxon>Bacteria</taxon>
        <taxon>Pseudomonadati</taxon>
        <taxon>Pseudomonadota</taxon>
        <taxon>Betaproteobacteria</taxon>
        <taxon>Burkholderiales</taxon>
        <taxon>Comamonadaceae</taxon>
        <taxon>Curvibacter</taxon>
    </lineage>
</organism>
<dbReference type="InterPro" id="IPR000843">
    <property type="entry name" value="HTH_LacI"/>
</dbReference>
<feature type="domain" description="HTH lacI-type" evidence="4">
    <location>
        <begin position="6"/>
        <end position="60"/>
    </location>
</feature>
<reference evidence="5" key="1">
    <citation type="journal article" date="2010" name="Nature">
        <title>The Dynamic genome of Hydra.</title>
        <authorList>
            <person name="Chapman J.A."/>
            <person name="Kirkness E.F."/>
            <person name="Simakov O."/>
            <person name="Hampson S.E."/>
            <person name="Mitros T."/>
            <person name="Weinmaier T."/>
            <person name="Rattei T."/>
            <person name="Balasubramanian P.G."/>
            <person name="Borman J."/>
            <person name="Busam D."/>
            <person name="Disbennett K."/>
            <person name="Pfannkoch C."/>
            <person name="Sumin N."/>
            <person name="Sutton G."/>
            <person name="Viswanathan L."/>
            <person name="Walenz B."/>
            <person name="Goodstein D.M."/>
            <person name="Hellsten U."/>
            <person name="Kawashima T."/>
            <person name="Prochnik S.E."/>
            <person name="Putnam N.H."/>
            <person name="Shu S."/>
            <person name="Blumberg B."/>
            <person name="Dana C.E."/>
            <person name="Gee L."/>
            <person name="Kibler D.F."/>
            <person name="Law L."/>
            <person name="Lindgens D."/>
            <person name="Martinez D.E."/>
            <person name="Peng J."/>
            <person name="Wigge P.A."/>
            <person name="Bertulat B."/>
            <person name="Guder C."/>
            <person name="Nakamura Y."/>
            <person name="Ozbek S."/>
            <person name="Watanabe H."/>
            <person name="Khalturin K."/>
            <person name="Hemmrich G."/>
            <person name="Franke A."/>
            <person name="Augustin R."/>
            <person name="Fraune S."/>
            <person name="Hayakawa E."/>
            <person name="Hayakawa S."/>
            <person name="Hirose M."/>
            <person name="Hwang J."/>
            <person name="Ikeo K."/>
            <person name="Nishimiya-Fujisawa C."/>
            <person name="Ogura A."/>
            <person name="Takahashi T."/>
            <person name="Steinmetz P.R."/>
            <person name="Zhang X."/>
            <person name="Aufschnaiter R."/>
            <person name="Eder M.K."/>
            <person name="Gorny A.K."/>
            <person name="Salvenmoser W."/>
            <person name="Heimberg A.M."/>
            <person name="Wheeler B.M."/>
            <person name="Peterson K.J."/>
            <person name="Boettger A."/>
            <person name="Tischler P."/>
            <person name="Wolf A."/>
            <person name="Gojobori T."/>
            <person name="Remington K.A."/>
            <person name="Strausberg R.L."/>
            <person name="Venter J."/>
            <person name="Technau U."/>
            <person name="Hobmayer B."/>
            <person name="Bosch T.C."/>
            <person name="Holstein T.W."/>
            <person name="Fujisawa T."/>
            <person name="Bode H.R."/>
            <person name="David C.N."/>
            <person name="Rokhsar D.S."/>
            <person name="Steele R.E."/>
        </authorList>
    </citation>
    <scope>NUCLEOTIDE SEQUENCE</scope>
</reference>
<accession>C9YE74</accession>
<dbReference type="GO" id="GO:0000976">
    <property type="term" value="F:transcription cis-regulatory region binding"/>
    <property type="evidence" value="ECO:0007669"/>
    <property type="project" value="TreeGrafter"/>
</dbReference>
<dbReference type="SUPFAM" id="SSF53822">
    <property type="entry name" value="Periplasmic binding protein-like I"/>
    <property type="match status" value="1"/>
</dbReference>
<dbReference type="Pfam" id="PF13377">
    <property type="entry name" value="Peripla_BP_3"/>
    <property type="match status" value="1"/>
</dbReference>
<dbReference type="GO" id="GO:0003700">
    <property type="term" value="F:DNA-binding transcription factor activity"/>
    <property type="evidence" value="ECO:0007669"/>
    <property type="project" value="TreeGrafter"/>
</dbReference>
<dbReference type="CDD" id="cd20010">
    <property type="entry name" value="PBP1_AglR-like"/>
    <property type="match status" value="1"/>
</dbReference>
<evidence type="ECO:0000259" key="4">
    <source>
        <dbReference type="PROSITE" id="PS50932"/>
    </source>
</evidence>
<evidence type="ECO:0000313" key="5">
    <source>
        <dbReference type="EMBL" id="CBA31775.1"/>
    </source>
</evidence>
<evidence type="ECO:0000256" key="2">
    <source>
        <dbReference type="ARBA" id="ARBA00023125"/>
    </source>
</evidence>
<keyword evidence="3" id="KW-0804">Transcription</keyword>
<dbReference type="EMBL" id="FN543107">
    <property type="protein sequence ID" value="CBA31775.1"/>
    <property type="molecule type" value="Genomic_DNA"/>
</dbReference>
<dbReference type="GO" id="GO:0016853">
    <property type="term" value="F:isomerase activity"/>
    <property type="evidence" value="ECO:0007669"/>
    <property type="project" value="UniProtKB-KW"/>
</dbReference>
<keyword evidence="1" id="KW-0805">Transcription regulation</keyword>
<name>C9YE74_CURXX</name>
<dbReference type="AlphaFoldDB" id="C9YE74"/>
<dbReference type="Gene3D" id="3.40.50.2300">
    <property type="match status" value="2"/>
</dbReference>
<dbReference type="Gene3D" id="1.10.260.40">
    <property type="entry name" value="lambda repressor-like DNA-binding domains"/>
    <property type="match status" value="1"/>
</dbReference>
<gene>
    <name evidence="5" type="ORF">Csp_D28800</name>
</gene>
<proteinExistence type="predicted"/>
<keyword evidence="2" id="KW-0238">DNA-binding</keyword>
<protein>
    <recommendedName>
        <fullName evidence="4">HTH lacI-type domain-containing protein</fullName>
    </recommendedName>
</protein>
<dbReference type="CDD" id="cd01392">
    <property type="entry name" value="HTH_LacI"/>
    <property type="match status" value="1"/>
</dbReference>
<evidence type="ECO:0000256" key="3">
    <source>
        <dbReference type="ARBA" id="ARBA00023163"/>
    </source>
</evidence>
<keyword evidence="5" id="KW-0413">Isomerase</keyword>
<dbReference type="InterPro" id="IPR010982">
    <property type="entry name" value="Lambda_DNA-bd_dom_sf"/>
</dbReference>
<dbReference type="InterPro" id="IPR046335">
    <property type="entry name" value="LacI/GalR-like_sensor"/>
</dbReference>